<dbReference type="EMBL" id="VCAZ01000002">
    <property type="protein sequence ID" value="TSK14756.1"/>
    <property type="molecule type" value="Genomic_DNA"/>
</dbReference>
<feature type="signal peptide" evidence="1">
    <location>
        <begin position="1"/>
        <end position="20"/>
    </location>
</feature>
<name>A0A556TJ46_BAGYA</name>
<protein>
    <submittedName>
        <fullName evidence="2">Uncharacterized protein</fullName>
    </submittedName>
</protein>
<sequence length="80" mass="8851">MLPLLVFLLSLQSLNQLAAAASEGYLQKVKEGLDEEPITAVNETADDYYGDTYGDETNSDWLNEFIEEEGNSNYGINSVI</sequence>
<dbReference type="Proteomes" id="UP000319801">
    <property type="component" value="Unassembled WGS sequence"/>
</dbReference>
<keyword evidence="3" id="KW-1185">Reference proteome</keyword>
<evidence type="ECO:0000313" key="3">
    <source>
        <dbReference type="Proteomes" id="UP000319801"/>
    </source>
</evidence>
<accession>A0A556TJ46</accession>
<dbReference type="AlphaFoldDB" id="A0A556TJ46"/>
<keyword evidence="1" id="KW-0732">Signal</keyword>
<evidence type="ECO:0000256" key="1">
    <source>
        <dbReference type="SAM" id="SignalP"/>
    </source>
</evidence>
<evidence type="ECO:0000313" key="2">
    <source>
        <dbReference type="EMBL" id="TSK14756.1"/>
    </source>
</evidence>
<reference evidence="2 3" key="1">
    <citation type="journal article" date="2019" name="Genome Biol. Evol.">
        <title>Whole-Genome Sequencing of the Giant Devil Catfish, Bagarius yarrelli.</title>
        <authorList>
            <person name="Jiang W."/>
            <person name="Lv Y."/>
            <person name="Cheng L."/>
            <person name="Yang K."/>
            <person name="Chao B."/>
            <person name="Wang X."/>
            <person name="Li Y."/>
            <person name="Pan X."/>
            <person name="You X."/>
            <person name="Zhang Y."/>
            <person name="Yang J."/>
            <person name="Li J."/>
            <person name="Zhang X."/>
            <person name="Liu S."/>
            <person name="Sun C."/>
            <person name="Yang J."/>
            <person name="Shi Q."/>
        </authorList>
    </citation>
    <scope>NUCLEOTIDE SEQUENCE [LARGE SCALE GENOMIC DNA]</scope>
    <source>
        <strain evidence="2">JWS20170419001</strain>
        <tissue evidence="2">Muscle</tissue>
    </source>
</reference>
<organism evidence="2 3">
    <name type="scientific">Bagarius yarrelli</name>
    <name type="common">Goonch</name>
    <name type="synonym">Bagrus yarrelli</name>
    <dbReference type="NCBI Taxonomy" id="175774"/>
    <lineage>
        <taxon>Eukaryota</taxon>
        <taxon>Metazoa</taxon>
        <taxon>Chordata</taxon>
        <taxon>Craniata</taxon>
        <taxon>Vertebrata</taxon>
        <taxon>Euteleostomi</taxon>
        <taxon>Actinopterygii</taxon>
        <taxon>Neopterygii</taxon>
        <taxon>Teleostei</taxon>
        <taxon>Ostariophysi</taxon>
        <taxon>Siluriformes</taxon>
        <taxon>Sisoridae</taxon>
        <taxon>Sisorinae</taxon>
        <taxon>Bagarius</taxon>
    </lineage>
</organism>
<proteinExistence type="predicted"/>
<feature type="chain" id="PRO_5022056748" evidence="1">
    <location>
        <begin position="21"/>
        <end position="80"/>
    </location>
</feature>
<gene>
    <name evidence="2" type="ORF">Baya_0739</name>
</gene>
<comment type="caution">
    <text evidence="2">The sequence shown here is derived from an EMBL/GenBank/DDBJ whole genome shotgun (WGS) entry which is preliminary data.</text>
</comment>